<evidence type="ECO:0000259" key="2">
    <source>
        <dbReference type="Pfam" id="PF01909"/>
    </source>
</evidence>
<dbReference type="OrthoDB" id="9978031at2759"/>
<gene>
    <name evidence="5" type="primary">LOC110982656</name>
</gene>
<dbReference type="SUPFAM" id="SSF81301">
    <property type="entry name" value="Nucleotidyltransferase"/>
    <property type="match status" value="1"/>
</dbReference>
<protein>
    <submittedName>
        <fullName evidence="5">2'-5'-oligoadenylate synthase 1-like</fullName>
    </submittedName>
</protein>
<dbReference type="InterPro" id="IPR002934">
    <property type="entry name" value="Polymerase_NTP_transf_dom"/>
</dbReference>
<dbReference type="GO" id="GO:0001730">
    <property type="term" value="F:2'-5'-oligoadenylate synthetase activity"/>
    <property type="evidence" value="ECO:0007669"/>
    <property type="project" value="TreeGrafter"/>
</dbReference>
<dbReference type="RefSeq" id="XP_022096928.1">
    <property type="nucleotide sequence ID" value="XM_022241236.1"/>
</dbReference>
<dbReference type="CDD" id="cd05400">
    <property type="entry name" value="NT_2-5OAS_ClassI-CCAase"/>
    <property type="match status" value="1"/>
</dbReference>
<dbReference type="Gene3D" id="3.30.460.10">
    <property type="entry name" value="Beta Polymerase, domain 2"/>
    <property type="match status" value="1"/>
</dbReference>
<dbReference type="Pfam" id="PF10421">
    <property type="entry name" value="OAS1_C"/>
    <property type="match status" value="1"/>
</dbReference>
<dbReference type="GO" id="GO:0005829">
    <property type="term" value="C:cytosol"/>
    <property type="evidence" value="ECO:0007669"/>
    <property type="project" value="TreeGrafter"/>
</dbReference>
<dbReference type="OMA" id="CCMDLYG"/>
<keyword evidence="4" id="KW-1185">Reference proteome</keyword>
<dbReference type="InterPro" id="IPR043519">
    <property type="entry name" value="NT_sf"/>
</dbReference>
<organism evidence="4 5">
    <name type="scientific">Acanthaster planci</name>
    <name type="common">Crown-of-thorns starfish</name>
    <dbReference type="NCBI Taxonomy" id="133434"/>
    <lineage>
        <taxon>Eukaryota</taxon>
        <taxon>Metazoa</taxon>
        <taxon>Echinodermata</taxon>
        <taxon>Eleutherozoa</taxon>
        <taxon>Asterozoa</taxon>
        <taxon>Asteroidea</taxon>
        <taxon>Valvatacea</taxon>
        <taxon>Valvatida</taxon>
        <taxon>Acanthasteridae</taxon>
        <taxon>Acanthaster</taxon>
    </lineage>
</organism>
<dbReference type="InterPro" id="IPR006116">
    <property type="entry name" value="NT_2-5OAS_ClassI-CCAase"/>
</dbReference>
<comment type="similarity">
    <text evidence="1">Belongs to the 2-5A synthase family.</text>
</comment>
<dbReference type="InterPro" id="IPR018952">
    <property type="entry name" value="2-5-oligoAdlate_synth_1_dom2/C"/>
</dbReference>
<reference evidence="5" key="1">
    <citation type="submission" date="2025-08" db="UniProtKB">
        <authorList>
            <consortium name="RefSeq"/>
        </authorList>
    </citation>
    <scope>IDENTIFICATION</scope>
</reference>
<feature type="domain" description="2'-5'-oligoadenylate synthetase 1" evidence="3">
    <location>
        <begin position="192"/>
        <end position="345"/>
    </location>
</feature>
<dbReference type="PANTHER" id="PTHR11258:SF11">
    <property type="entry name" value="C2H2-TYPE DOMAIN-CONTAINING PROTEIN"/>
    <property type="match status" value="1"/>
</dbReference>
<dbReference type="SUPFAM" id="SSF81631">
    <property type="entry name" value="PAP/OAS1 substrate-binding domain"/>
    <property type="match status" value="1"/>
</dbReference>
<dbReference type="Gene3D" id="1.10.1410.20">
    <property type="entry name" value="2'-5'-oligoadenylate synthetase 1, domain 2"/>
    <property type="match status" value="1"/>
</dbReference>
<dbReference type="KEGG" id="aplc:110982656"/>
<dbReference type="GO" id="GO:0005654">
    <property type="term" value="C:nucleoplasm"/>
    <property type="evidence" value="ECO:0007669"/>
    <property type="project" value="TreeGrafter"/>
</dbReference>
<feature type="domain" description="Polymerase nucleotidyl transferase" evidence="2">
    <location>
        <begin position="70"/>
        <end position="116"/>
    </location>
</feature>
<evidence type="ECO:0000313" key="5">
    <source>
        <dbReference type="RefSeq" id="XP_022096928.1"/>
    </source>
</evidence>
<dbReference type="PROSITE" id="PS50152">
    <property type="entry name" value="25A_SYNTH_3"/>
    <property type="match status" value="1"/>
</dbReference>
<sequence length="355" mass="40607">MGNLLWSGSTECGVDSPSAQHGPWFLHPRQLETWYNDNIQLGTTEFDADCRKAVDGVVRYLHNICSTDRSLFDVSKVIKGGSLGKGTMVKDLSDVDLVAFINPPDMHSMGELTPQRYRDQLRAVLEKLEGALILLPSVKIIRRDAYLINFSIEVQSSVDQRRRVVDVDLLPTAHNIAEYASLGELFEDMLEMRGYDRGFYSASLVEHQRDFVKNQPGYVKELIRLVKYWAYTNLPPTLRKSYPLELITIHCWEEAGEPSRFYKAQGLKDVLETLCDLSQLRTYWSSYYDEALAEISIQTLRFKNPIVLDPANPTANVCWAYQREENRTMIENAALTTLQSTLLSNVEVRPKWSGW</sequence>
<evidence type="ECO:0000259" key="3">
    <source>
        <dbReference type="Pfam" id="PF10421"/>
    </source>
</evidence>
<dbReference type="Pfam" id="PF01909">
    <property type="entry name" value="NTP_transf_2"/>
    <property type="match status" value="1"/>
</dbReference>
<proteinExistence type="inferred from homology"/>
<dbReference type="GO" id="GO:0003725">
    <property type="term" value="F:double-stranded RNA binding"/>
    <property type="evidence" value="ECO:0007669"/>
    <property type="project" value="TreeGrafter"/>
</dbReference>
<evidence type="ECO:0000256" key="1">
    <source>
        <dbReference type="ARBA" id="ARBA00009526"/>
    </source>
</evidence>
<dbReference type="GeneID" id="110982656"/>
<dbReference type="Proteomes" id="UP000694845">
    <property type="component" value="Unplaced"/>
</dbReference>
<dbReference type="GO" id="GO:0016020">
    <property type="term" value="C:membrane"/>
    <property type="evidence" value="ECO:0007669"/>
    <property type="project" value="TreeGrafter"/>
</dbReference>
<accession>A0A8B7YUF8</accession>
<dbReference type="AlphaFoldDB" id="A0A8B7YUF8"/>
<name>A0A8B7YUF8_ACAPL</name>
<dbReference type="PANTHER" id="PTHR11258">
    <property type="entry name" value="2-5 OLIGOADENYLATE SYNTHETASE"/>
    <property type="match status" value="1"/>
</dbReference>
<evidence type="ECO:0000313" key="4">
    <source>
        <dbReference type="Proteomes" id="UP000694845"/>
    </source>
</evidence>